<evidence type="ECO:0000256" key="10">
    <source>
        <dbReference type="SAM" id="MobiDB-lite"/>
    </source>
</evidence>
<feature type="compositionally biased region" description="Polar residues" evidence="10">
    <location>
        <begin position="909"/>
        <end position="918"/>
    </location>
</feature>
<dbReference type="SUPFAM" id="SSF47576">
    <property type="entry name" value="Calponin-homology domain, CH-domain"/>
    <property type="match status" value="1"/>
</dbReference>
<gene>
    <name evidence="13" type="primary">CLMN</name>
</gene>
<keyword evidence="2" id="KW-0597">Phosphoprotein</keyword>
<dbReference type="Pfam" id="PF00307">
    <property type="entry name" value="CH"/>
    <property type="match status" value="2"/>
</dbReference>
<protein>
    <recommendedName>
        <fullName evidence="8">Calmin</fullName>
    </recommendedName>
    <alternativeName>
        <fullName evidence="9">Calponin-like transmembrane domain protein</fullName>
    </alternativeName>
</protein>
<feature type="compositionally biased region" description="Acidic residues" evidence="10">
    <location>
        <begin position="979"/>
        <end position="994"/>
    </location>
</feature>
<feature type="region of interest" description="Disordered" evidence="10">
    <location>
        <begin position="155"/>
        <end position="188"/>
    </location>
</feature>
<feature type="domain" description="Calponin-homology (CH)" evidence="12">
    <location>
        <begin position="191"/>
        <end position="295"/>
    </location>
</feature>
<dbReference type="FunFam" id="1.10.418.10:FF:000063">
    <property type="entry name" value="Calmin"/>
    <property type="match status" value="1"/>
</dbReference>
<reference evidence="13" key="3">
    <citation type="submission" date="2025-08" db="UniProtKB">
        <authorList>
            <consortium name="Ensembl"/>
        </authorList>
    </citation>
    <scope>IDENTIFICATION</scope>
</reference>
<evidence type="ECO:0000256" key="8">
    <source>
        <dbReference type="ARBA" id="ARBA00070333"/>
    </source>
</evidence>
<dbReference type="PANTHER" id="PTHR47535:SF9">
    <property type="entry name" value="CALPONIN-HOMOLOGY (CH) DOMAIN-CONTAINING PROTEIN"/>
    <property type="match status" value="1"/>
</dbReference>
<evidence type="ECO:0000313" key="14">
    <source>
        <dbReference type="Proteomes" id="UP000265140"/>
    </source>
</evidence>
<feature type="compositionally biased region" description="Polar residues" evidence="10">
    <location>
        <begin position="712"/>
        <end position="729"/>
    </location>
</feature>
<feature type="compositionally biased region" description="Basic and acidic residues" evidence="10">
    <location>
        <begin position="1157"/>
        <end position="1167"/>
    </location>
</feature>
<comment type="subcellular location">
    <subcellularLocation>
        <location evidence="1">Membrane</location>
        <topology evidence="1">Single-pass type IV membrane protein</topology>
    </subcellularLocation>
</comment>
<feature type="compositionally biased region" description="Low complexity" evidence="10">
    <location>
        <begin position="155"/>
        <end position="177"/>
    </location>
</feature>
<dbReference type="GO" id="GO:0051015">
    <property type="term" value="F:actin filament binding"/>
    <property type="evidence" value="ECO:0007669"/>
    <property type="project" value="TreeGrafter"/>
</dbReference>
<feature type="compositionally biased region" description="Basic and acidic residues" evidence="10">
    <location>
        <begin position="1025"/>
        <end position="1057"/>
    </location>
</feature>
<keyword evidence="4" id="KW-0677">Repeat</keyword>
<feature type="region of interest" description="Disordered" evidence="10">
    <location>
        <begin position="1104"/>
        <end position="1185"/>
    </location>
</feature>
<dbReference type="STRING" id="8010.ENSELUP00000025538"/>
<organism evidence="13 14">
    <name type="scientific">Esox lucius</name>
    <name type="common">Northern pike</name>
    <dbReference type="NCBI Taxonomy" id="8010"/>
    <lineage>
        <taxon>Eukaryota</taxon>
        <taxon>Metazoa</taxon>
        <taxon>Chordata</taxon>
        <taxon>Craniata</taxon>
        <taxon>Vertebrata</taxon>
        <taxon>Euteleostomi</taxon>
        <taxon>Actinopterygii</taxon>
        <taxon>Neopterygii</taxon>
        <taxon>Teleostei</taxon>
        <taxon>Protacanthopterygii</taxon>
        <taxon>Esociformes</taxon>
        <taxon>Esocidae</taxon>
        <taxon>Esox</taxon>
    </lineage>
</organism>
<evidence type="ECO:0000256" key="11">
    <source>
        <dbReference type="SAM" id="Phobius"/>
    </source>
</evidence>
<proteinExistence type="predicted"/>
<reference evidence="13" key="2">
    <citation type="submission" date="2020-02" db="EMBL/GenBank/DDBJ databases">
        <title>Esox lucius (northern pike) genome, fEsoLuc1, primary haplotype.</title>
        <authorList>
            <person name="Myers G."/>
            <person name="Karagic N."/>
            <person name="Meyer A."/>
            <person name="Pippel M."/>
            <person name="Reichard M."/>
            <person name="Winkler S."/>
            <person name="Tracey A."/>
            <person name="Sims Y."/>
            <person name="Howe K."/>
            <person name="Rhie A."/>
            <person name="Formenti G."/>
            <person name="Durbin R."/>
            <person name="Fedrigo O."/>
            <person name="Jarvis E.D."/>
        </authorList>
    </citation>
    <scope>NUCLEOTIDE SEQUENCE [LARGE SCALE GENOMIC DNA]</scope>
</reference>
<dbReference type="GeneID" id="105015529"/>
<dbReference type="AlphaFoldDB" id="A0A3P8ZAR6"/>
<dbReference type="PROSITE" id="PS00020">
    <property type="entry name" value="ACTININ_2"/>
    <property type="match status" value="1"/>
</dbReference>
<feature type="compositionally biased region" description="Polar residues" evidence="10">
    <location>
        <begin position="880"/>
        <end position="890"/>
    </location>
</feature>
<evidence type="ECO:0000256" key="9">
    <source>
        <dbReference type="ARBA" id="ARBA00082870"/>
    </source>
</evidence>
<evidence type="ECO:0000256" key="3">
    <source>
        <dbReference type="ARBA" id="ARBA00022692"/>
    </source>
</evidence>
<dbReference type="GO" id="GO:0007097">
    <property type="term" value="P:nuclear migration"/>
    <property type="evidence" value="ECO:0007669"/>
    <property type="project" value="TreeGrafter"/>
</dbReference>
<feature type="region of interest" description="Disordered" evidence="10">
    <location>
        <begin position="484"/>
        <end position="560"/>
    </location>
</feature>
<dbReference type="FunFam" id="1.10.418.10:FF:000057">
    <property type="entry name" value="Calmin"/>
    <property type="match status" value="1"/>
</dbReference>
<evidence type="ECO:0000313" key="13">
    <source>
        <dbReference type="Ensembl" id="ENSELUP00000025538.2"/>
    </source>
</evidence>
<dbReference type="OrthoDB" id="10017054at2759"/>
<dbReference type="Gene3D" id="1.10.418.10">
    <property type="entry name" value="Calponin-like domain"/>
    <property type="match status" value="2"/>
</dbReference>
<dbReference type="OMA" id="LMAGHEW"/>
<keyword evidence="5 11" id="KW-1133">Transmembrane helix</keyword>
<evidence type="ECO:0000256" key="5">
    <source>
        <dbReference type="ARBA" id="ARBA00022989"/>
    </source>
</evidence>
<accession>A0A3P8ZAR6</accession>
<keyword evidence="3 11" id="KW-0812">Transmembrane</keyword>
<feature type="compositionally biased region" description="Basic and acidic residues" evidence="10">
    <location>
        <begin position="538"/>
        <end position="555"/>
    </location>
</feature>
<feature type="compositionally biased region" description="Low complexity" evidence="10">
    <location>
        <begin position="410"/>
        <end position="419"/>
    </location>
</feature>
<dbReference type="Bgee" id="ENSELUG00000001021">
    <property type="expression patterns" value="Expressed in pharyngeal gill and 13 other cell types or tissues"/>
</dbReference>
<dbReference type="RefSeq" id="XP_010877054.2">
    <property type="nucleotide sequence ID" value="XM_010878752.4"/>
</dbReference>
<evidence type="ECO:0000256" key="4">
    <source>
        <dbReference type="ARBA" id="ARBA00022737"/>
    </source>
</evidence>
<dbReference type="InterPro" id="IPR047826">
    <property type="entry name" value="CLMN_CH_second"/>
</dbReference>
<feature type="region of interest" description="Disordered" evidence="10">
    <location>
        <begin position="609"/>
        <end position="851"/>
    </location>
</feature>
<feature type="compositionally biased region" description="Basic and acidic residues" evidence="10">
    <location>
        <begin position="1174"/>
        <end position="1185"/>
    </location>
</feature>
<dbReference type="GO" id="GO:0034993">
    <property type="term" value="C:meiotic nuclear membrane microtubule tethering complex"/>
    <property type="evidence" value="ECO:0007669"/>
    <property type="project" value="TreeGrafter"/>
</dbReference>
<reference evidence="14" key="1">
    <citation type="journal article" date="2014" name="PLoS ONE">
        <title>The genome and linkage map of the northern pike (Esox lucius): conserved synteny revealed between the salmonid sister group and the Neoteleostei.</title>
        <authorList>
            <person name="Rondeau E.B."/>
            <person name="Minkley D.R."/>
            <person name="Leong J.S."/>
            <person name="Messmer A.M."/>
            <person name="Jantzen J.R."/>
            <person name="von Schalburg K.R."/>
            <person name="Lemon C."/>
            <person name="Bird N.H."/>
            <person name="Koop B.F."/>
        </authorList>
    </citation>
    <scope>NUCLEOTIDE SEQUENCE</scope>
</reference>
<name>A0A3P8ZAR6_ESOLU</name>
<feature type="domain" description="Calponin-homology (CH)" evidence="12">
    <location>
        <begin position="35"/>
        <end position="142"/>
    </location>
</feature>
<dbReference type="Proteomes" id="UP000265140">
    <property type="component" value="Chromosome 15"/>
</dbReference>
<dbReference type="GO" id="GO:0005737">
    <property type="term" value="C:cytoplasm"/>
    <property type="evidence" value="ECO:0007669"/>
    <property type="project" value="TreeGrafter"/>
</dbReference>
<dbReference type="InterPro" id="IPR036872">
    <property type="entry name" value="CH_dom_sf"/>
</dbReference>
<feature type="compositionally biased region" description="Polar residues" evidence="10">
    <location>
        <begin position="996"/>
        <end position="1013"/>
    </location>
</feature>
<feature type="compositionally biased region" description="Basic and acidic residues" evidence="10">
    <location>
        <begin position="823"/>
        <end position="832"/>
    </location>
</feature>
<evidence type="ECO:0000256" key="2">
    <source>
        <dbReference type="ARBA" id="ARBA00022553"/>
    </source>
</evidence>
<dbReference type="InterPro" id="IPR001589">
    <property type="entry name" value="Actinin_actin-bd_CS"/>
</dbReference>
<dbReference type="GO" id="GO:0005640">
    <property type="term" value="C:nuclear outer membrane"/>
    <property type="evidence" value="ECO:0007669"/>
    <property type="project" value="TreeGrafter"/>
</dbReference>
<keyword evidence="6 11" id="KW-0472">Membrane</keyword>
<evidence type="ECO:0000256" key="6">
    <source>
        <dbReference type="ARBA" id="ARBA00023136"/>
    </source>
</evidence>
<feature type="transmembrane region" description="Helical" evidence="11">
    <location>
        <begin position="1196"/>
        <end position="1215"/>
    </location>
</feature>
<feature type="region of interest" description="Disordered" evidence="10">
    <location>
        <begin position="869"/>
        <end position="1077"/>
    </location>
</feature>
<evidence type="ECO:0000256" key="1">
    <source>
        <dbReference type="ARBA" id="ARBA00004211"/>
    </source>
</evidence>
<evidence type="ECO:0000259" key="12">
    <source>
        <dbReference type="PROSITE" id="PS50021"/>
    </source>
</evidence>
<dbReference type="Ensembl" id="ENSELUT00000037244.3">
    <property type="protein sequence ID" value="ENSELUP00000025538.2"/>
    <property type="gene ID" value="ENSELUG00000001021.3"/>
</dbReference>
<dbReference type="PROSITE" id="PS50021">
    <property type="entry name" value="CH"/>
    <property type="match status" value="2"/>
</dbReference>
<dbReference type="CDD" id="cd21245">
    <property type="entry name" value="CH_CLMN_rpt2"/>
    <property type="match status" value="1"/>
</dbReference>
<feature type="region of interest" description="Disordered" evidence="10">
    <location>
        <begin position="410"/>
        <end position="449"/>
    </location>
</feature>
<dbReference type="GeneTree" id="ENSGT00940000159056"/>
<dbReference type="InParanoid" id="A0A3P8ZAR6"/>
<reference evidence="13" key="4">
    <citation type="submission" date="2025-09" db="UniProtKB">
        <authorList>
            <consortium name="Ensembl"/>
        </authorList>
    </citation>
    <scope>IDENTIFICATION</scope>
</reference>
<feature type="compositionally biased region" description="Basic and acidic residues" evidence="10">
    <location>
        <begin position="647"/>
        <end position="703"/>
    </location>
</feature>
<dbReference type="PANTHER" id="PTHR47535">
    <property type="entry name" value="MUSCLE-SPECIFIC PROTEIN 300 KDA, ISOFORM G"/>
    <property type="match status" value="1"/>
</dbReference>
<dbReference type="InterPro" id="IPR001715">
    <property type="entry name" value="CH_dom"/>
</dbReference>
<keyword evidence="14" id="KW-1185">Reference proteome</keyword>
<keyword evidence="7" id="KW-0009">Actin-binding</keyword>
<feature type="compositionally biased region" description="Basic and acidic residues" evidence="10">
    <location>
        <begin position="178"/>
        <end position="188"/>
    </location>
</feature>
<dbReference type="SMART" id="SM00033">
    <property type="entry name" value="CH"/>
    <property type="match status" value="2"/>
</dbReference>
<dbReference type="InterPro" id="IPR052403">
    <property type="entry name" value="LINC-complex_assoc"/>
</dbReference>
<evidence type="ECO:0000256" key="7">
    <source>
        <dbReference type="ARBA" id="ARBA00023203"/>
    </source>
</evidence>
<dbReference type="PROSITE" id="PS00019">
    <property type="entry name" value="ACTININ_1"/>
    <property type="match status" value="1"/>
</dbReference>
<feature type="compositionally biased region" description="Basic and acidic residues" evidence="10">
    <location>
        <begin position="618"/>
        <end position="631"/>
    </location>
</feature>
<sequence length="1229" mass="136723">MAGHEWEYKDWFEREEFIGQISDIRVQNLQVEREVVQKRTFTRWMNLHLEKCTPPLEVNDLFRDIQDGRILMALLEELSGCKLLHGWKQSSHRIFRLNNIAKVLTFLEERNVKLVSIDAADVADGNSSIVLGLIWNIILFFQIKELTGNIRSQFPSSSSLSSLPTSSDSDTSLSSTPSDERPRSSAMRDHGKAIKTLLQWVQRRTRKYGVAVQDFGKSWTSGLAFLAVIKSVDSSLVDMRRALLRTAKENLEEAFRTAHYSLGIPRLLEPEDVTINPPDEQSIMTYVSQFLEHFPGMEEPLENVSDVIQRSVSSGRLSCRVNDSSHDLRNGIHRSRGRERPCVVRRDWVQPPPKILISSVSEELKSPTSPLAVERSWVTEGSLVGSKPSPLRPSFVDSVISSVSSDSMVSDSVMGSPDSCWEGLPSESATPDRFVESRSDGSLSDSGVSWEMNVPASTPHDTTPDLEDPWPVRTEKARDEELFIDEGNYSLRSVESTQDRVKTTAGQEERKKETKYDEDEERAKREEEEAYSYILDLSEDKAAKPNQSEGKKLTESDSELMDTSMGQCNEANKKQVLPSLEFSDQPQLDDSEQMKESVCAVENVHHKVPSEQGGVSERTVRSECAKKETVEPSRGSSKAVNPVDEFAPERSDKTEGHFDATDRVETENRHSGRHRDGERALVLSEERHKPVTEDSKTQERRTDVPNGHIESQKNTTAQAEVTEPMQSQPYMEMDQCRTIQVGPSDPGPDLDTESQTGPTGACTDVWKRSTEAQSPGRDVGAGVEDPDMHEDPVGGLVERTEKHESAPCVEEATVNVKASQEGRGAENSHDRVGATGSGATPNTETEVKVSHQGKSVSITLINPGLVLSGAVPHTPLPDMPNQNQCTSQPPSLEERDPEQDTGDQADGGCSQTEASTAQEAGVEKTEAKTVFVRNSSLEKPDVEPMHLSNVDSAVDRTGDPEEPTALGETLDPMDLFYPDTEDCGTTEEPEEEAETSAWSSFSKSVETWPSTFSVAALQPAPSSDTQKHAERHADSHTRTQTETHTETDSQTDSHTESQLEQEQLGEVSTLQEVDVREDMGPSDAQEMYSMMGDQTAGDWGVVEEEEMEAEPGELSRTNEERPTSAARENNETVRSNADTDEAIDGLHPCSTPLNLKMRSESHEKENQKGTAFSRSERTKSDASWREVRTGTTLTEYYILLLLWLLLYCLLVLPQIDYRGLPRLLLNLDK</sequence>
<feature type="compositionally biased region" description="Basic and acidic residues" evidence="10">
    <location>
        <begin position="497"/>
        <end position="527"/>
    </location>
</feature>